<accession>A0ABU9D5G6</accession>
<dbReference type="Proteomes" id="UP001446205">
    <property type="component" value="Unassembled WGS sequence"/>
</dbReference>
<proteinExistence type="inferred from homology"/>
<evidence type="ECO:0000259" key="8">
    <source>
        <dbReference type="Pfam" id="PF13525"/>
    </source>
</evidence>
<comment type="subunit">
    <text evidence="6">Part of the Bam complex.</text>
</comment>
<evidence type="ECO:0000256" key="1">
    <source>
        <dbReference type="ARBA" id="ARBA00022729"/>
    </source>
</evidence>
<protein>
    <recommendedName>
        <fullName evidence="6">Outer membrane protein assembly factor BamD</fullName>
    </recommendedName>
</protein>
<dbReference type="PROSITE" id="PS51257">
    <property type="entry name" value="PROKAR_LIPOPROTEIN"/>
    <property type="match status" value="1"/>
</dbReference>
<evidence type="ECO:0000313" key="9">
    <source>
        <dbReference type="EMBL" id="MEK8088791.1"/>
    </source>
</evidence>
<dbReference type="PANTHER" id="PTHR37423">
    <property type="entry name" value="SOLUBLE LYTIC MUREIN TRANSGLYCOSYLASE-RELATED"/>
    <property type="match status" value="1"/>
</dbReference>
<evidence type="ECO:0000256" key="6">
    <source>
        <dbReference type="HAMAP-Rule" id="MF_00922"/>
    </source>
</evidence>
<keyword evidence="2 6" id="KW-0472">Membrane</keyword>
<keyword evidence="3 6" id="KW-0564">Palmitate</keyword>
<keyword evidence="10" id="KW-1185">Reference proteome</keyword>
<feature type="chain" id="PRO_5046198693" description="Outer membrane protein assembly factor BamD" evidence="7">
    <location>
        <begin position="26"/>
        <end position="252"/>
    </location>
</feature>
<dbReference type="Pfam" id="PF13525">
    <property type="entry name" value="YfiO"/>
    <property type="match status" value="1"/>
</dbReference>
<keyword evidence="4 6" id="KW-0998">Cell outer membrane</keyword>
<dbReference type="InterPro" id="IPR017689">
    <property type="entry name" value="BamD"/>
</dbReference>
<comment type="caution">
    <text evidence="9">The sequence shown here is derived from an EMBL/GenBank/DDBJ whole genome shotgun (WGS) entry which is preliminary data.</text>
</comment>
<evidence type="ECO:0000256" key="4">
    <source>
        <dbReference type="ARBA" id="ARBA00023237"/>
    </source>
</evidence>
<comment type="subcellular location">
    <subcellularLocation>
        <location evidence="6">Cell outer membrane</location>
        <topology evidence="6">Lipid-anchor</topology>
    </subcellularLocation>
</comment>
<feature type="domain" description="Outer membrane lipoprotein BamD-like" evidence="8">
    <location>
        <begin position="34"/>
        <end position="229"/>
    </location>
</feature>
<comment type="similarity">
    <text evidence="6">Belongs to the BamD family.</text>
</comment>
<organism evidence="9 10">
    <name type="scientific">Thermithiobacillus plumbiphilus</name>
    <dbReference type="NCBI Taxonomy" id="1729899"/>
    <lineage>
        <taxon>Bacteria</taxon>
        <taxon>Pseudomonadati</taxon>
        <taxon>Pseudomonadota</taxon>
        <taxon>Acidithiobacillia</taxon>
        <taxon>Acidithiobacillales</taxon>
        <taxon>Thermithiobacillaceae</taxon>
        <taxon>Thermithiobacillus</taxon>
    </lineage>
</organism>
<evidence type="ECO:0000256" key="7">
    <source>
        <dbReference type="SAM" id="SignalP"/>
    </source>
</evidence>
<dbReference type="RefSeq" id="WP_341369856.1">
    <property type="nucleotide sequence ID" value="NZ_JBBPCO010000002.1"/>
</dbReference>
<dbReference type="HAMAP" id="MF_00922">
    <property type="entry name" value="OM_assembly_BamD"/>
    <property type="match status" value="1"/>
</dbReference>
<dbReference type="SUPFAM" id="SSF48452">
    <property type="entry name" value="TPR-like"/>
    <property type="match status" value="1"/>
</dbReference>
<keyword evidence="1 6" id="KW-0732">Signal</keyword>
<name>A0ABU9D5G6_9PROT</name>
<evidence type="ECO:0000256" key="3">
    <source>
        <dbReference type="ARBA" id="ARBA00023139"/>
    </source>
</evidence>
<evidence type="ECO:0000313" key="10">
    <source>
        <dbReference type="Proteomes" id="UP001446205"/>
    </source>
</evidence>
<dbReference type="PANTHER" id="PTHR37423:SF1">
    <property type="entry name" value="OUTER MEMBRANE PROTEIN ASSEMBLY FACTOR BAMD"/>
    <property type="match status" value="1"/>
</dbReference>
<dbReference type="EMBL" id="JBBPCO010000002">
    <property type="protein sequence ID" value="MEK8088791.1"/>
    <property type="molecule type" value="Genomic_DNA"/>
</dbReference>
<reference evidence="9 10" key="1">
    <citation type="submission" date="2024-04" db="EMBL/GenBank/DDBJ databases">
        <authorList>
            <person name="Abashina T."/>
            <person name="Shaikin A."/>
        </authorList>
    </citation>
    <scope>NUCLEOTIDE SEQUENCE [LARGE SCALE GENOMIC DNA]</scope>
    <source>
        <strain evidence="9 10">AAFK</strain>
    </source>
</reference>
<dbReference type="Gene3D" id="1.25.40.10">
    <property type="entry name" value="Tetratricopeptide repeat domain"/>
    <property type="match status" value="1"/>
</dbReference>
<comment type="function">
    <text evidence="6">Part of the outer membrane protein assembly complex, which is involved in assembly and insertion of beta-barrel proteins into the outer membrane.</text>
</comment>
<gene>
    <name evidence="6" type="primary">bamD</name>
    <name evidence="9" type="ORF">WOB96_03350</name>
</gene>
<evidence type="ECO:0000256" key="5">
    <source>
        <dbReference type="ARBA" id="ARBA00023288"/>
    </source>
</evidence>
<evidence type="ECO:0000256" key="2">
    <source>
        <dbReference type="ARBA" id="ARBA00023136"/>
    </source>
</evidence>
<sequence>MIKYLIRFSMVMALGAGLMSGCASSPDKTEASSDASVERLYAEAEKPFKAGNYQTAIEKFEELESRFPYGRHAEQAQLNVAYSYYKMGESAAAVTAADRFIKLHPTHPRVDYAYYLRGLAYYQAIEGAVRDPQPARNAFDTFNLLITRYPASIYAADARLRMAKALDILGEHELDVARYYFARGAYVAAANRSKQVVTTYQLTPAREEALAIMARSYAALGLPQLASDTASILRKNYPNSAFLRQLGNIPTS</sequence>
<dbReference type="NCBIfam" id="TIGR03302">
    <property type="entry name" value="OM_YfiO"/>
    <property type="match status" value="1"/>
</dbReference>
<dbReference type="CDD" id="cd15830">
    <property type="entry name" value="BamD"/>
    <property type="match status" value="1"/>
</dbReference>
<dbReference type="InterPro" id="IPR039565">
    <property type="entry name" value="BamD-like"/>
</dbReference>
<keyword evidence="5 6" id="KW-0449">Lipoprotein</keyword>
<feature type="signal peptide" evidence="7">
    <location>
        <begin position="1"/>
        <end position="25"/>
    </location>
</feature>
<dbReference type="InterPro" id="IPR011990">
    <property type="entry name" value="TPR-like_helical_dom_sf"/>
</dbReference>